<name>A0ABR2T320_9ROSI</name>
<proteinExistence type="predicted"/>
<feature type="compositionally biased region" description="Gly residues" evidence="1">
    <location>
        <begin position="83"/>
        <end position="92"/>
    </location>
</feature>
<evidence type="ECO:0000256" key="1">
    <source>
        <dbReference type="SAM" id="MobiDB-lite"/>
    </source>
</evidence>
<evidence type="ECO:0000313" key="3">
    <source>
        <dbReference type="Proteomes" id="UP001396334"/>
    </source>
</evidence>
<organism evidence="2 3">
    <name type="scientific">Hibiscus sabdariffa</name>
    <name type="common">roselle</name>
    <dbReference type="NCBI Taxonomy" id="183260"/>
    <lineage>
        <taxon>Eukaryota</taxon>
        <taxon>Viridiplantae</taxon>
        <taxon>Streptophyta</taxon>
        <taxon>Embryophyta</taxon>
        <taxon>Tracheophyta</taxon>
        <taxon>Spermatophyta</taxon>
        <taxon>Magnoliopsida</taxon>
        <taxon>eudicotyledons</taxon>
        <taxon>Gunneridae</taxon>
        <taxon>Pentapetalae</taxon>
        <taxon>rosids</taxon>
        <taxon>malvids</taxon>
        <taxon>Malvales</taxon>
        <taxon>Malvaceae</taxon>
        <taxon>Malvoideae</taxon>
        <taxon>Hibiscus</taxon>
    </lineage>
</organism>
<evidence type="ECO:0000313" key="2">
    <source>
        <dbReference type="EMBL" id="KAK9031890.1"/>
    </source>
</evidence>
<comment type="caution">
    <text evidence="2">The sequence shown here is derived from an EMBL/GenBank/DDBJ whole genome shotgun (WGS) entry which is preliminary data.</text>
</comment>
<gene>
    <name evidence="2" type="ORF">V6N11_056176</name>
</gene>
<feature type="region of interest" description="Disordered" evidence="1">
    <location>
        <begin position="73"/>
        <end position="92"/>
    </location>
</feature>
<protein>
    <submittedName>
        <fullName evidence="2">Uncharacterized protein</fullName>
    </submittedName>
</protein>
<keyword evidence="3" id="KW-1185">Reference proteome</keyword>
<dbReference type="EMBL" id="JBBPBN010000009">
    <property type="protein sequence ID" value="KAK9031890.1"/>
    <property type="molecule type" value="Genomic_DNA"/>
</dbReference>
<dbReference type="Proteomes" id="UP001396334">
    <property type="component" value="Unassembled WGS sequence"/>
</dbReference>
<sequence length="92" mass="9995">MRKECTKPNDVGLQMETWVQVAGGPIRLNTEVGQMPVGFDSRALAERWWTTDPIGRDGCGFPMNERELRFGLDHGSGVMGESEGAGGVELDG</sequence>
<reference evidence="2 3" key="1">
    <citation type="journal article" date="2024" name="G3 (Bethesda)">
        <title>Genome assembly of Hibiscus sabdariffa L. provides insights into metabolisms of medicinal natural products.</title>
        <authorList>
            <person name="Kim T."/>
        </authorList>
    </citation>
    <scope>NUCLEOTIDE SEQUENCE [LARGE SCALE GENOMIC DNA]</scope>
    <source>
        <strain evidence="2">TK-2024</strain>
        <tissue evidence="2">Old leaves</tissue>
    </source>
</reference>
<accession>A0ABR2T320</accession>